<keyword evidence="2 7" id="KW-0245">EGF-like domain</keyword>
<dbReference type="PANTHER" id="PTHR15036:SF89">
    <property type="entry name" value="NEUREXIN 1, ISOFORM F"/>
    <property type="match status" value="1"/>
</dbReference>
<evidence type="ECO:0000256" key="7">
    <source>
        <dbReference type="PROSITE-ProRule" id="PRU00076"/>
    </source>
</evidence>
<dbReference type="SMART" id="SM00181">
    <property type="entry name" value="EGF"/>
    <property type="match status" value="3"/>
</dbReference>
<comment type="subcellular location">
    <subcellularLocation>
        <location evidence="1">Membrane</location>
    </subcellularLocation>
</comment>
<dbReference type="InterPro" id="IPR013320">
    <property type="entry name" value="ConA-like_dom_sf"/>
</dbReference>
<evidence type="ECO:0000256" key="6">
    <source>
        <dbReference type="ARBA" id="ARBA00023157"/>
    </source>
</evidence>
<dbReference type="CDD" id="cd00110">
    <property type="entry name" value="LamG"/>
    <property type="match status" value="6"/>
</dbReference>
<feature type="domain" description="Laminin G" evidence="11">
    <location>
        <begin position="1266"/>
        <end position="1472"/>
    </location>
</feature>
<keyword evidence="4 10" id="KW-1133">Transmembrane helix</keyword>
<reference evidence="14" key="1">
    <citation type="submission" date="2022-11" db="UniProtKB">
        <authorList>
            <consortium name="WormBaseParasite"/>
        </authorList>
    </citation>
    <scope>IDENTIFICATION</scope>
</reference>
<feature type="domain" description="EGF-like" evidence="12">
    <location>
        <begin position="1210"/>
        <end position="1247"/>
    </location>
</feature>
<sequence length="1625" mass="181183">MRRKWLRRTGDLLLHFTIFYYKLLFIVLCFGNSRWYATEAVILSGGANSFARYPKWAQTFENQLNFEFKTKVGDAILLYTDDGAIHSNFYAISIVDGRLQLDFRLGDESQDDLVKRPVMQIRVQDVAVNDNRWHKFVLFQAWENVKVQVDDTVVFKILNQRSFAFGNLRTNSDVFVGGLPKDLHHLSAMSSPLRRHSKHFAGSIKNLVYRLYPQGVSSPQLIDSNGTRQTDDEYCSNKLTYSSSASIESNDPSTTSLLQYCKNNGRCYSSNTGPKCDCSFTDYEGRQCDTKKKTSAELSFFANEWLGYDLISSKNGASTSSTLLAGGAGVWSRRENLTLVFKTSSPNGLLFVGGDHQNYVQLMLERGVLLAVCKLEGSEKRIIRVFNKSLKPARYDDDVWHSVMLYRDLSLPRTKYSTLTMRLTVDGSSDEVKQLATNVEWLGNSFAFVGGAPHGRLYIPNHLFQFKGCMKKVKFEADAIQLDLIELADQGYGNSVVRTSGDLSFSCSNPSNVPDILSFNSGQHFITLPTWNSLSSGSLGFQLRSSELDGLILYHGLKTFQNQSTSDFIAFELIDGHLYLIVNLGSGHVRLQTTSKRVNDGNWHTVAMERVGRTGSVAVDNVKTVFSTPGVSANLIINDEPIYVGAAPWTPLSKPKESVWNTSLSTSSRKFPSAVWTTQLRKGLVGCLKNLRINGINAQIATQISSALETHTDQYQLNSSVSTELGDRGITIGCAPTSPDVASQMYYCNSLKSSEKPCHNFGKCLQGLNTFKCDCSNTLYEGPTCSIKPQIVSYPLAMPSSLQYTSFSPSSPNQPQLAVIEEFPPIFRLPNGAHGVLFDTKAPYAPNKRDRILLLLVNGELELKLVIGNASKHTFNWGTSLNDNQWHMVQIKRRGEKLLLFLDGKWQNNYFLPDSSNVGIYIEEISVGRALSEIDSKAGSKLSDESQERSSFDGDILSLHFNGYDVLESTRHLVSAYSNLDESTTTTDHTTSIASKKHNKSHSNTVSFENTKGYAQLLARRVEQAQGFYRISFKLKTLASSGLLFLMLDEQGTSPEKEFTAVELYQQRLKYTTGYWSRGAGRHTFHVEHTISPLWFEDPSTSSLKKPVEPLDDLRWHTVNIQQDTLTGSHHIWINNFTMSLRPTSPYIAAIKGNVFLGGIPQNYTLIPASLSRTSGYRGCLSNLKLGKDHLDIWSDSHLYTGMHKGCSGPSMRCSPTACKHKGICHQGWKGIKCDCSMTTYSGPFCEQMGTSYSFNALGTSIYYEYASIGESTSSGVVHPPSSSDDELVLAFSSHHSNGVLLSVQCSVEDDYLTLFLGGGYLQVKYNLGSREHHLGYFDVFVNDGRRHVVRMSRKHANMTLSLDTNMPIKYVPSDPSELFTLNSYWRITVGGSFNLLHNLPQVGLEPSKMLRRSPIPMARQLTKVYDEFNGNISGVNFNGLRILDLFARGHSRTFSTGQPKLLHMAVFDSESDDPNEFVKLHSSYSSPQNLPDLNRGAEAARPSSSSSPTNYSAQLENSSDSFFDNTPLGCLPFEATSDCERTEETVLDEEQLSAKDFFRIFFLMTAICGSVNSIRPPRDTHPANLQTKTPQSEPFCCLAMSWKLEIYSPTSEILDKPTGSSKAN</sequence>
<dbReference type="CDD" id="cd00054">
    <property type="entry name" value="EGF_CA"/>
    <property type="match status" value="1"/>
</dbReference>
<proteinExistence type="predicted"/>
<feature type="domain" description="Laminin G" evidence="11">
    <location>
        <begin position="515"/>
        <end position="734"/>
    </location>
</feature>
<feature type="disulfide bond" evidence="8">
    <location>
        <begin position="1180"/>
        <end position="1207"/>
    </location>
</feature>
<protein>
    <submittedName>
        <fullName evidence="14">Neurexin</fullName>
    </submittedName>
</protein>
<evidence type="ECO:0000256" key="4">
    <source>
        <dbReference type="ARBA" id="ARBA00022989"/>
    </source>
</evidence>
<accession>A0A915D4Y4</accession>
<dbReference type="InterPro" id="IPR001791">
    <property type="entry name" value="Laminin_G"/>
</dbReference>
<evidence type="ECO:0000259" key="12">
    <source>
        <dbReference type="PROSITE" id="PS50026"/>
    </source>
</evidence>
<dbReference type="Proteomes" id="UP000887574">
    <property type="component" value="Unplaced"/>
</dbReference>
<dbReference type="Gene3D" id="2.10.25.10">
    <property type="entry name" value="Laminin"/>
    <property type="match status" value="3"/>
</dbReference>
<feature type="region of interest" description="Disordered" evidence="9">
    <location>
        <begin position="1481"/>
        <end position="1517"/>
    </location>
</feature>
<keyword evidence="6 8" id="KW-1015">Disulfide bond</keyword>
<dbReference type="SMART" id="SM00282">
    <property type="entry name" value="LamG"/>
    <property type="match status" value="6"/>
</dbReference>
<name>A0A915D4Y4_9BILA</name>
<feature type="domain" description="Laminin G" evidence="11">
    <location>
        <begin position="1004"/>
        <end position="1207"/>
    </location>
</feature>
<keyword evidence="5 10" id="KW-0472">Membrane</keyword>
<feature type="region of interest" description="Disordered" evidence="9">
    <location>
        <begin position="985"/>
        <end position="1005"/>
    </location>
</feature>
<evidence type="ECO:0000259" key="11">
    <source>
        <dbReference type="PROSITE" id="PS50025"/>
    </source>
</evidence>
<evidence type="ECO:0000256" key="5">
    <source>
        <dbReference type="ARBA" id="ARBA00023136"/>
    </source>
</evidence>
<feature type="domain" description="Laminin G" evidence="11">
    <location>
        <begin position="312"/>
        <end position="507"/>
    </location>
</feature>
<evidence type="ECO:0000313" key="14">
    <source>
        <dbReference type="WBParaSite" id="jg15438"/>
    </source>
</evidence>
<feature type="transmembrane region" description="Helical" evidence="10">
    <location>
        <begin position="12"/>
        <end position="33"/>
    </location>
</feature>
<keyword evidence="3 10" id="KW-0812">Transmembrane</keyword>
<dbReference type="WBParaSite" id="jg15438">
    <property type="protein sequence ID" value="jg15438"/>
    <property type="gene ID" value="jg15438"/>
</dbReference>
<dbReference type="InterPro" id="IPR050372">
    <property type="entry name" value="Neurexin-related_CASP"/>
</dbReference>
<feature type="domain" description="Laminin G" evidence="11">
    <location>
        <begin position="40"/>
        <end position="235"/>
    </location>
</feature>
<evidence type="ECO:0000256" key="3">
    <source>
        <dbReference type="ARBA" id="ARBA00022692"/>
    </source>
</evidence>
<evidence type="ECO:0000256" key="1">
    <source>
        <dbReference type="ARBA" id="ARBA00004370"/>
    </source>
</evidence>
<feature type="domain" description="EGF-like" evidence="12">
    <location>
        <begin position="744"/>
        <end position="786"/>
    </location>
</feature>
<dbReference type="Gene3D" id="2.60.120.200">
    <property type="match status" value="6"/>
</dbReference>
<dbReference type="PROSITE" id="PS50025">
    <property type="entry name" value="LAM_G_DOMAIN"/>
    <property type="match status" value="6"/>
</dbReference>
<keyword evidence="13" id="KW-1185">Reference proteome</keyword>
<evidence type="ECO:0000256" key="2">
    <source>
        <dbReference type="ARBA" id="ARBA00022536"/>
    </source>
</evidence>
<feature type="compositionally biased region" description="Polar residues" evidence="9">
    <location>
        <begin position="1483"/>
        <end position="1492"/>
    </location>
</feature>
<dbReference type="InterPro" id="IPR000742">
    <property type="entry name" value="EGF"/>
</dbReference>
<dbReference type="GO" id="GO:0016020">
    <property type="term" value="C:membrane"/>
    <property type="evidence" value="ECO:0007669"/>
    <property type="project" value="UniProtKB-SubCell"/>
</dbReference>
<organism evidence="13 14">
    <name type="scientific">Ditylenchus dipsaci</name>
    <dbReference type="NCBI Taxonomy" id="166011"/>
    <lineage>
        <taxon>Eukaryota</taxon>
        <taxon>Metazoa</taxon>
        <taxon>Ecdysozoa</taxon>
        <taxon>Nematoda</taxon>
        <taxon>Chromadorea</taxon>
        <taxon>Rhabditida</taxon>
        <taxon>Tylenchina</taxon>
        <taxon>Tylenchomorpha</taxon>
        <taxon>Sphaerularioidea</taxon>
        <taxon>Anguinidae</taxon>
        <taxon>Anguininae</taxon>
        <taxon>Ditylenchus</taxon>
    </lineage>
</organism>
<feature type="domain" description="EGF-like" evidence="12">
    <location>
        <begin position="251"/>
        <end position="289"/>
    </location>
</feature>
<comment type="caution">
    <text evidence="7">Lacks conserved residue(s) required for the propagation of feature annotation.</text>
</comment>
<dbReference type="Pfam" id="PF02210">
    <property type="entry name" value="Laminin_G_2"/>
    <property type="match status" value="6"/>
</dbReference>
<evidence type="ECO:0000256" key="10">
    <source>
        <dbReference type="SAM" id="Phobius"/>
    </source>
</evidence>
<evidence type="ECO:0000256" key="9">
    <source>
        <dbReference type="SAM" id="MobiDB-lite"/>
    </source>
</evidence>
<dbReference type="PROSITE" id="PS50026">
    <property type="entry name" value="EGF_3"/>
    <property type="match status" value="3"/>
</dbReference>
<feature type="domain" description="Laminin G" evidence="11">
    <location>
        <begin position="794"/>
        <end position="984"/>
    </location>
</feature>
<evidence type="ECO:0000313" key="13">
    <source>
        <dbReference type="Proteomes" id="UP000887574"/>
    </source>
</evidence>
<dbReference type="SUPFAM" id="SSF49899">
    <property type="entry name" value="Concanavalin A-like lectins/glucanases"/>
    <property type="match status" value="6"/>
</dbReference>
<evidence type="ECO:0000256" key="8">
    <source>
        <dbReference type="PROSITE-ProRule" id="PRU00122"/>
    </source>
</evidence>
<dbReference type="PANTHER" id="PTHR15036">
    <property type="entry name" value="PIKACHURIN-LIKE PROTEIN"/>
    <property type="match status" value="1"/>
</dbReference>
<dbReference type="FunFam" id="2.10.25.10:FF:000015">
    <property type="entry name" value="neurexin-1 isoform X1"/>
    <property type="match status" value="1"/>
</dbReference>